<dbReference type="AlphaFoldDB" id="A0A371F795"/>
<organism evidence="2 3">
    <name type="scientific">Mucuna pruriens</name>
    <name type="common">Velvet bean</name>
    <name type="synonym">Dolichos pruriens</name>
    <dbReference type="NCBI Taxonomy" id="157652"/>
    <lineage>
        <taxon>Eukaryota</taxon>
        <taxon>Viridiplantae</taxon>
        <taxon>Streptophyta</taxon>
        <taxon>Embryophyta</taxon>
        <taxon>Tracheophyta</taxon>
        <taxon>Spermatophyta</taxon>
        <taxon>Magnoliopsida</taxon>
        <taxon>eudicotyledons</taxon>
        <taxon>Gunneridae</taxon>
        <taxon>Pentapetalae</taxon>
        <taxon>rosids</taxon>
        <taxon>fabids</taxon>
        <taxon>Fabales</taxon>
        <taxon>Fabaceae</taxon>
        <taxon>Papilionoideae</taxon>
        <taxon>50 kb inversion clade</taxon>
        <taxon>NPAAA clade</taxon>
        <taxon>indigoferoid/millettioid clade</taxon>
        <taxon>Phaseoleae</taxon>
        <taxon>Mucuna</taxon>
    </lineage>
</organism>
<comment type="caution">
    <text evidence="2">The sequence shown here is derived from an EMBL/GenBank/DDBJ whole genome shotgun (WGS) entry which is preliminary data.</text>
</comment>
<reference evidence="2" key="1">
    <citation type="submission" date="2018-05" db="EMBL/GenBank/DDBJ databases">
        <title>Draft genome of Mucuna pruriens seed.</title>
        <authorList>
            <person name="Nnadi N.E."/>
            <person name="Vos R."/>
            <person name="Hasami M.H."/>
            <person name="Devisetty U.K."/>
            <person name="Aguiy J.C."/>
        </authorList>
    </citation>
    <scope>NUCLEOTIDE SEQUENCE [LARGE SCALE GENOMIC DNA]</scope>
    <source>
        <strain evidence="2">JCA_2017</strain>
    </source>
</reference>
<gene>
    <name evidence="2" type="ORF">CR513_46127</name>
</gene>
<evidence type="ECO:0000256" key="1">
    <source>
        <dbReference type="SAM" id="MobiDB-lite"/>
    </source>
</evidence>
<proteinExistence type="predicted"/>
<feature type="non-terminal residue" evidence="2">
    <location>
        <position position="1"/>
    </location>
</feature>
<feature type="region of interest" description="Disordered" evidence="1">
    <location>
        <begin position="1"/>
        <end position="60"/>
    </location>
</feature>
<feature type="compositionally biased region" description="Polar residues" evidence="1">
    <location>
        <begin position="29"/>
        <end position="60"/>
    </location>
</feature>
<keyword evidence="3" id="KW-1185">Reference proteome</keyword>
<sequence>MCPTLQETKSDHPESVGSIGGYQYGNRPYDNQQFGRQQYRPSLSQGQYPAQNFRSAQSMS</sequence>
<dbReference type="EMBL" id="QJKJ01010265">
    <property type="protein sequence ID" value="RDX74166.1"/>
    <property type="molecule type" value="Genomic_DNA"/>
</dbReference>
<dbReference type="Proteomes" id="UP000257109">
    <property type="component" value="Unassembled WGS sequence"/>
</dbReference>
<name>A0A371F795_MUCPR</name>
<evidence type="ECO:0000313" key="3">
    <source>
        <dbReference type="Proteomes" id="UP000257109"/>
    </source>
</evidence>
<evidence type="ECO:0000313" key="2">
    <source>
        <dbReference type="EMBL" id="RDX74166.1"/>
    </source>
</evidence>
<accession>A0A371F795</accession>
<protein>
    <submittedName>
        <fullName evidence="2">Uncharacterized protein</fullName>
    </submittedName>
</protein>